<dbReference type="Pfam" id="PF00028">
    <property type="entry name" value="Cadherin"/>
    <property type="match status" value="5"/>
</dbReference>
<dbReference type="GO" id="GO:0005509">
    <property type="term" value="F:calcium ion binding"/>
    <property type="evidence" value="ECO:0007669"/>
    <property type="project" value="UniProtKB-UniRule"/>
</dbReference>
<evidence type="ECO:0000256" key="3">
    <source>
        <dbReference type="ARBA" id="ARBA00022692"/>
    </source>
</evidence>
<dbReference type="PRINTS" id="PR00205">
    <property type="entry name" value="CADHERIN"/>
</dbReference>
<keyword evidence="7" id="KW-0130">Cell adhesion</keyword>
<evidence type="ECO:0000256" key="7">
    <source>
        <dbReference type="ARBA" id="ARBA00022889"/>
    </source>
</evidence>
<dbReference type="Proteomes" id="UP000694569">
    <property type="component" value="Unplaced"/>
</dbReference>
<dbReference type="FunFam" id="2.60.40.60:FF:000007">
    <property type="entry name" value="Protocadherin alpha 2"/>
    <property type="match status" value="1"/>
</dbReference>
<evidence type="ECO:0000256" key="6">
    <source>
        <dbReference type="ARBA" id="ARBA00022837"/>
    </source>
</evidence>
<sequence>MLEMDVFVSSEEHAEIIKVMVNIGDINDNPPYFAEDVITLFVSENAPMGSKIPIDHVATDADTGKNSELLYHLDCPDDVFAISQLDEIISLTVLRPLDRESQSMYKMTLEASDRGSPPLSGSVDIIIRILDVNDNCPIFLTNNVSISLPRNSSVNSTVTQIVAFDEDVGENSLIHYMYSNRIQEYSKNLFQLDRTSGIISLSAPITGERNLLHKLTVLAIGPGCVPAVAVVTVTILDIRRHDPKMELRFIGNQVDTGVSVREDIPPNTIIAILEISDPDHSIVRPLYINGMSPFLLKPSENSPDTYLIIASKPLDYEKEQSYDVHIIGNSKVEESGVFEKTLHIVVEDVNDNVPQFTQDVFKIHIVENNRPGEILLNISASDTDSGPNGNIRYILEEVATGAFAINRSSGILTASVSFDREEATSYSFLVIAMDQGSPSHNNSCRVTVQILDENDNPPRFSNNEFNFFIPENLPQRGEVGIINVTDVDLGSNGEFSLSLVNFANLFSISQDRILRSKGSFDYETQMLYELWIDAKDNGNPSLFSRAKIYVHILDVNDNAPLILSPESNFSYVLVPPDVSRGSCITNVHAVDYDAGMNGVITYSEYGEMDPTASLFRIDAYTGNITLKETADIKPCGLYQLLVKASDHGYPESLSTIVRINILLNHSISNESYLESLLMAKPKVTKMNPVIIMIPCSQYTPPPYLSWTLISPVILLFLCMCCLTGTFLFWCIRKRNTKRRKRLEVQIPLKLNVEYCAKDWNEM</sequence>
<dbReference type="PANTHER" id="PTHR24028:SF146">
    <property type="entry name" value="CADHERIN 96CB, ISOFORM D-RELATED"/>
    <property type="match status" value="1"/>
</dbReference>
<protein>
    <recommendedName>
        <fullName evidence="13">Cadherin domain-containing protein</fullName>
    </recommendedName>
</protein>
<accession>A0A8C5PZ08</accession>
<evidence type="ECO:0000256" key="4">
    <source>
        <dbReference type="ARBA" id="ARBA00022729"/>
    </source>
</evidence>
<dbReference type="InterPro" id="IPR015919">
    <property type="entry name" value="Cadherin-like_sf"/>
</dbReference>
<keyword evidence="10" id="KW-0325">Glycoprotein</keyword>
<dbReference type="OrthoDB" id="6252479at2759"/>
<dbReference type="PROSITE" id="PS00232">
    <property type="entry name" value="CADHERIN_1"/>
    <property type="match status" value="2"/>
</dbReference>
<dbReference type="FunFam" id="2.60.40.60:FF:000005">
    <property type="entry name" value="Protocadherin 9"/>
    <property type="match status" value="1"/>
</dbReference>
<feature type="domain" description="Cadherin" evidence="13">
    <location>
        <begin position="357"/>
        <end position="460"/>
    </location>
</feature>
<dbReference type="GO" id="GO:0005886">
    <property type="term" value="C:plasma membrane"/>
    <property type="evidence" value="ECO:0007669"/>
    <property type="project" value="UniProtKB-SubCell"/>
</dbReference>
<keyword evidence="5" id="KW-0677">Repeat</keyword>
<dbReference type="FunFam" id="2.60.40.60:FF:000016">
    <property type="entry name" value="Protocadherin 9"/>
    <property type="match status" value="1"/>
</dbReference>
<keyword evidence="4" id="KW-0732">Signal</keyword>
<feature type="domain" description="Cadherin" evidence="13">
    <location>
        <begin position="34"/>
        <end position="139"/>
    </location>
</feature>
<keyword evidence="9 12" id="KW-0472">Membrane</keyword>
<evidence type="ECO:0000256" key="12">
    <source>
        <dbReference type="SAM" id="Phobius"/>
    </source>
</evidence>
<evidence type="ECO:0000313" key="15">
    <source>
        <dbReference type="Proteomes" id="UP000694569"/>
    </source>
</evidence>
<dbReference type="Ensembl" id="ENSLLET00000030891.1">
    <property type="protein sequence ID" value="ENSLLEP00000029744.1"/>
    <property type="gene ID" value="ENSLLEG00000018862.1"/>
</dbReference>
<feature type="domain" description="Cadherin" evidence="13">
    <location>
        <begin position="566"/>
        <end position="683"/>
    </location>
</feature>
<evidence type="ECO:0000256" key="8">
    <source>
        <dbReference type="ARBA" id="ARBA00022989"/>
    </source>
</evidence>
<evidence type="ECO:0000256" key="5">
    <source>
        <dbReference type="ARBA" id="ARBA00022737"/>
    </source>
</evidence>
<dbReference type="PANTHER" id="PTHR24028">
    <property type="entry name" value="CADHERIN-87A"/>
    <property type="match status" value="1"/>
</dbReference>
<keyword evidence="6 11" id="KW-0106">Calcium</keyword>
<dbReference type="FunFam" id="2.60.40.60:FF:000092">
    <property type="entry name" value="Protocadherin 8"/>
    <property type="match status" value="1"/>
</dbReference>
<evidence type="ECO:0000313" key="14">
    <source>
        <dbReference type="Ensembl" id="ENSLLEP00000029744.1"/>
    </source>
</evidence>
<keyword evidence="2" id="KW-1003">Cell membrane</keyword>
<dbReference type="GO" id="GO:0007156">
    <property type="term" value="P:homophilic cell adhesion via plasma membrane adhesion molecules"/>
    <property type="evidence" value="ECO:0007669"/>
    <property type="project" value="InterPro"/>
</dbReference>
<evidence type="ECO:0000256" key="1">
    <source>
        <dbReference type="ARBA" id="ARBA00004251"/>
    </source>
</evidence>
<dbReference type="Gene3D" id="2.60.40.60">
    <property type="entry name" value="Cadherins"/>
    <property type="match status" value="6"/>
</dbReference>
<dbReference type="PROSITE" id="PS50268">
    <property type="entry name" value="CADHERIN_2"/>
    <property type="match status" value="6"/>
</dbReference>
<dbReference type="GeneTree" id="ENSGT00940000156743"/>
<comment type="subcellular location">
    <subcellularLocation>
        <location evidence="1">Cell membrane</location>
        <topology evidence="1">Single-pass type I membrane protein</topology>
    </subcellularLocation>
</comment>
<reference evidence="14" key="2">
    <citation type="submission" date="2025-09" db="UniProtKB">
        <authorList>
            <consortium name="Ensembl"/>
        </authorList>
    </citation>
    <scope>IDENTIFICATION</scope>
</reference>
<feature type="transmembrane region" description="Helical" evidence="12">
    <location>
        <begin position="703"/>
        <end position="731"/>
    </location>
</feature>
<name>A0A8C5PZ08_9ANUR</name>
<organism evidence="14 15">
    <name type="scientific">Leptobrachium leishanense</name>
    <name type="common">Leishan spiny toad</name>
    <dbReference type="NCBI Taxonomy" id="445787"/>
    <lineage>
        <taxon>Eukaryota</taxon>
        <taxon>Metazoa</taxon>
        <taxon>Chordata</taxon>
        <taxon>Craniata</taxon>
        <taxon>Vertebrata</taxon>
        <taxon>Euteleostomi</taxon>
        <taxon>Amphibia</taxon>
        <taxon>Batrachia</taxon>
        <taxon>Anura</taxon>
        <taxon>Pelobatoidea</taxon>
        <taxon>Megophryidae</taxon>
        <taxon>Leptobrachium</taxon>
    </lineage>
</organism>
<feature type="domain" description="Cadherin" evidence="13">
    <location>
        <begin position="461"/>
        <end position="562"/>
    </location>
</feature>
<keyword evidence="15" id="KW-1185">Reference proteome</keyword>
<dbReference type="InterPro" id="IPR050174">
    <property type="entry name" value="Protocadherin/Cadherin-CA"/>
</dbReference>
<reference evidence="14" key="1">
    <citation type="submission" date="2025-08" db="UniProtKB">
        <authorList>
            <consortium name="Ensembl"/>
        </authorList>
    </citation>
    <scope>IDENTIFICATION</scope>
</reference>
<dbReference type="CDD" id="cd11304">
    <property type="entry name" value="Cadherin_repeat"/>
    <property type="match status" value="5"/>
</dbReference>
<feature type="domain" description="Cadherin" evidence="13">
    <location>
        <begin position="140"/>
        <end position="245"/>
    </location>
</feature>
<evidence type="ECO:0000259" key="13">
    <source>
        <dbReference type="PROSITE" id="PS50268"/>
    </source>
</evidence>
<dbReference type="InterPro" id="IPR002126">
    <property type="entry name" value="Cadherin-like_dom"/>
</dbReference>
<evidence type="ECO:0000256" key="2">
    <source>
        <dbReference type="ARBA" id="ARBA00022475"/>
    </source>
</evidence>
<dbReference type="SMART" id="SM00112">
    <property type="entry name" value="CA"/>
    <property type="match status" value="6"/>
</dbReference>
<evidence type="ECO:0000256" key="11">
    <source>
        <dbReference type="PROSITE-ProRule" id="PRU00043"/>
    </source>
</evidence>
<dbReference type="AlphaFoldDB" id="A0A8C5PZ08"/>
<evidence type="ECO:0000256" key="9">
    <source>
        <dbReference type="ARBA" id="ARBA00023136"/>
    </source>
</evidence>
<evidence type="ECO:0000256" key="10">
    <source>
        <dbReference type="ARBA" id="ARBA00023180"/>
    </source>
</evidence>
<keyword evidence="8 12" id="KW-1133">Transmembrane helix</keyword>
<proteinExistence type="predicted"/>
<keyword evidence="3 12" id="KW-0812">Transmembrane</keyword>
<dbReference type="SUPFAM" id="SSF49313">
    <property type="entry name" value="Cadherin-like"/>
    <property type="match status" value="6"/>
</dbReference>
<feature type="domain" description="Cadherin" evidence="13">
    <location>
        <begin position="252"/>
        <end position="356"/>
    </location>
</feature>
<dbReference type="InterPro" id="IPR020894">
    <property type="entry name" value="Cadherin_CS"/>
</dbReference>